<comment type="similarity">
    <text evidence="2">Belongs to the mannose-6-phosphate isomerase type 1 family.</text>
</comment>
<organism evidence="10">
    <name type="scientific">Scrofimicrobium appendicitidis</name>
    <dbReference type="NCBI Taxonomy" id="3079930"/>
    <lineage>
        <taxon>Bacteria</taxon>
        <taxon>Bacillati</taxon>
        <taxon>Actinomycetota</taxon>
        <taxon>Actinomycetes</taxon>
        <taxon>Actinomycetales</taxon>
        <taxon>Actinomycetaceae</taxon>
        <taxon>Scrofimicrobium</taxon>
    </lineage>
</organism>
<dbReference type="AlphaFoldDB" id="A0AAU7V5J8"/>
<dbReference type="GO" id="GO:0009298">
    <property type="term" value="P:GDP-mannose biosynthetic process"/>
    <property type="evidence" value="ECO:0007669"/>
    <property type="project" value="InterPro"/>
</dbReference>
<feature type="domain" description="Phosphomannose isomerase type I catalytic" evidence="9">
    <location>
        <begin position="1"/>
        <end position="144"/>
    </location>
</feature>
<dbReference type="GO" id="GO:0008270">
    <property type="term" value="F:zinc ion binding"/>
    <property type="evidence" value="ECO:0007669"/>
    <property type="project" value="InterPro"/>
</dbReference>
<dbReference type="Gene3D" id="2.60.120.10">
    <property type="entry name" value="Jelly Rolls"/>
    <property type="match status" value="2"/>
</dbReference>
<name>A0AAU7V5J8_9ACTO</name>
<dbReference type="InterPro" id="IPR016305">
    <property type="entry name" value="Mannose-6-P_Isomerase"/>
</dbReference>
<dbReference type="PANTHER" id="PTHR10309:SF0">
    <property type="entry name" value="MANNOSE-6-PHOSPHATE ISOMERASE"/>
    <property type="match status" value="1"/>
</dbReference>
<dbReference type="RefSeq" id="WP_350257725.1">
    <property type="nucleotide sequence ID" value="NZ_CP138335.1"/>
</dbReference>
<evidence type="ECO:0000256" key="8">
    <source>
        <dbReference type="PIRSR" id="PIRSR001480-2"/>
    </source>
</evidence>
<protein>
    <recommendedName>
        <fullName evidence="3">mannose-6-phosphate isomerase</fullName>
        <ecNumber evidence="3">5.3.1.8</ecNumber>
    </recommendedName>
</protein>
<evidence type="ECO:0000256" key="6">
    <source>
        <dbReference type="ARBA" id="ARBA00023235"/>
    </source>
</evidence>
<comment type="cofactor">
    <cofactor evidence="8">
        <name>Zn(2+)</name>
        <dbReference type="ChEBI" id="CHEBI:29105"/>
    </cofactor>
    <text evidence="8">Binds 1 zinc ion per subunit.</text>
</comment>
<evidence type="ECO:0000259" key="9">
    <source>
        <dbReference type="Pfam" id="PF20511"/>
    </source>
</evidence>
<gene>
    <name evidence="10" type="primary">manA</name>
    <name evidence="10" type="ORF">SAC06_07685</name>
</gene>
<dbReference type="PANTHER" id="PTHR10309">
    <property type="entry name" value="MANNOSE-6-PHOSPHATE ISOMERASE"/>
    <property type="match status" value="1"/>
</dbReference>
<feature type="binding site" evidence="8">
    <location>
        <position position="130"/>
    </location>
    <ligand>
        <name>Zn(2+)</name>
        <dbReference type="ChEBI" id="CHEBI:29105"/>
    </ligand>
</feature>
<dbReference type="NCBIfam" id="TIGR00218">
    <property type="entry name" value="manA"/>
    <property type="match status" value="1"/>
</dbReference>
<feature type="binding site" evidence="8">
    <location>
        <position position="95"/>
    </location>
    <ligand>
        <name>Zn(2+)</name>
        <dbReference type="ChEBI" id="CHEBI:29105"/>
    </ligand>
</feature>
<keyword evidence="4 8" id="KW-0479">Metal-binding</keyword>
<evidence type="ECO:0000256" key="5">
    <source>
        <dbReference type="ARBA" id="ARBA00022833"/>
    </source>
</evidence>
<dbReference type="InterPro" id="IPR011051">
    <property type="entry name" value="RmlC_Cupin_sf"/>
</dbReference>
<reference evidence="10" key="1">
    <citation type="submission" date="2023-11" db="EMBL/GenBank/DDBJ databases">
        <title>Scrofimicrobium hongkongense sp. nov., isolated from a patient with peritonitis.</title>
        <authorList>
            <person name="Lao H.Y."/>
            <person name="Wong A.Y.P."/>
            <person name="Ng T.L."/>
            <person name="Wong R.Y.L."/>
            <person name="Yau M.C.Y."/>
            <person name="Lam J.Y.W."/>
            <person name="Siu G.K.H."/>
        </authorList>
    </citation>
    <scope>NUCLEOTIDE SEQUENCE</scope>
    <source>
        <strain evidence="10">R131</strain>
    </source>
</reference>
<dbReference type="KEGG" id="sapp:SAC06_07685"/>
<feature type="binding site" evidence="8">
    <location>
        <position position="93"/>
    </location>
    <ligand>
        <name>Zn(2+)</name>
        <dbReference type="ChEBI" id="CHEBI:29105"/>
    </ligand>
</feature>
<accession>A0AAU7V5J8</accession>
<feature type="binding site" evidence="8">
    <location>
        <position position="259"/>
    </location>
    <ligand>
        <name>Zn(2+)</name>
        <dbReference type="ChEBI" id="CHEBI:29105"/>
    </ligand>
</feature>
<dbReference type="PROSITE" id="PS00965">
    <property type="entry name" value="PMI_I_1"/>
    <property type="match status" value="1"/>
</dbReference>
<dbReference type="Pfam" id="PF20511">
    <property type="entry name" value="PMI_typeI_cat"/>
    <property type="match status" value="1"/>
</dbReference>
<dbReference type="InterPro" id="IPR018050">
    <property type="entry name" value="Pmannose_isomerase-type1_CS"/>
</dbReference>
<proteinExistence type="inferred from homology"/>
<dbReference type="InterPro" id="IPR046457">
    <property type="entry name" value="PMI_typeI_cat"/>
</dbReference>
<evidence type="ECO:0000256" key="1">
    <source>
        <dbReference type="ARBA" id="ARBA00000757"/>
    </source>
</evidence>
<evidence type="ECO:0000313" key="10">
    <source>
        <dbReference type="EMBL" id="XBW07520.1"/>
    </source>
</evidence>
<dbReference type="EMBL" id="CP138335">
    <property type="protein sequence ID" value="XBW07520.1"/>
    <property type="molecule type" value="Genomic_DNA"/>
</dbReference>
<sequence length="393" mass="43216">MLRITGFPQHYAWGSHVRLPEFLGTSPSPEPLAELWFGAHELGSATTATGERLADLIATHPREYLGPSTRFMFGDRLPYLMKLIAPAAPLSLQVHPNKRQAEAGFSAEEEDGIGRSDPQRIYRDDNHKPELLYALTEFTLLAGFSVRRQVRELLDGLEVPLAYRLGRRLRLAAGRAMKPVVSWLLDPDSAPDRAEIDQFAQACSERLEAGRSPLPLLDSTVRYLAEAYPGDPGVIVAFLMNPVRLEPGEAIYLPPRTLHSYLDGFGLEVMANSDNVIRAGLTPKHIDRTQLVEVGQFDAHPPVRLAPEYPSEGIRRYYAPVEDFELSVVSLDAQTMPLLGTGPRLVICLQGSPTVMTRAGELELRRGECVFVTASEGPMLSSGTGVLAQCAVP</sequence>
<evidence type="ECO:0000256" key="2">
    <source>
        <dbReference type="ARBA" id="ARBA00010772"/>
    </source>
</evidence>
<dbReference type="InterPro" id="IPR014710">
    <property type="entry name" value="RmlC-like_jellyroll"/>
</dbReference>
<dbReference type="Gene3D" id="1.10.441.10">
    <property type="entry name" value="Phosphomannose Isomerase, domain 2"/>
    <property type="match status" value="1"/>
</dbReference>
<dbReference type="InterPro" id="IPR001250">
    <property type="entry name" value="Man6P_Isoase-1"/>
</dbReference>
<dbReference type="GO" id="GO:0004476">
    <property type="term" value="F:mannose-6-phosphate isomerase activity"/>
    <property type="evidence" value="ECO:0007669"/>
    <property type="project" value="UniProtKB-EC"/>
</dbReference>
<keyword evidence="5 8" id="KW-0862">Zinc</keyword>
<dbReference type="GO" id="GO:0005829">
    <property type="term" value="C:cytosol"/>
    <property type="evidence" value="ECO:0007669"/>
    <property type="project" value="TreeGrafter"/>
</dbReference>
<evidence type="ECO:0000256" key="3">
    <source>
        <dbReference type="ARBA" id="ARBA00011956"/>
    </source>
</evidence>
<dbReference type="EC" id="5.3.1.8" evidence="3"/>
<dbReference type="CDD" id="cd07011">
    <property type="entry name" value="cupin_PMI_type_I_N"/>
    <property type="match status" value="1"/>
</dbReference>
<keyword evidence="6 10" id="KW-0413">Isomerase</keyword>
<evidence type="ECO:0000256" key="7">
    <source>
        <dbReference type="PIRSR" id="PIRSR001480-1"/>
    </source>
</evidence>
<dbReference type="PRINTS" id="PR00714">
    <property type="entry name" value="MAN6PISMRASE"/>
</dbReference>
<dbReference type="PIRSF" id="PIRSF001480">
    <property type="entry name" value="Mannose-6-phosphate_isomerase"/>
    <property type="match status" value="1"/>
</dbReference>
<dbReference type="SUPFAM" id="SSF51182">
    <property type="entry name" value="RmlC-like cupins"/>
    <property type="match status" value="1"/>
</dbReference>
<evidence type="ECO:0000256" key="4">
    <source>
        <dbReference type="ARBA" id="ARBA00022723"/>
    </source>
</evidence>
<dbReference type="GO" id="GO:0005975">
    <property type="term" value="P:carbohydrate metabolic process"/>
    <property type="evidence" value="ECO:0007669"/>
    <property type="project" value="InterPro"/>
</dbReference>
<comment type="catalytic activity">
    <reaction evidence="1">
        <text>D-mannose 6-phosphate = D-fructose 6-phosphate</text>
        <dbReference type="Rhea" id="RHEA:12356"/>
        <dbReference type="ChEBI" id="CHEBI:58735"/>
        <dbReference type="ChEBI" id="CHEBI:61527"/>
        <dbReference type="EC" id="5.3.1.8"/>
    </reaction>
</comment>
<feature type="active site" evidence="7">
    <location>
        <position position="278"/>
    </location>
</feature>